<dbReference type="Proteomes" id="UP000724874">
    <property type="component" value="Unassembled WGS sequence"/>
</dbReference>
<dbReference type="AlphaFoldDB" id="A0A9P5NK55"/>
<feature type="compositionally biased region" description="Basic and acidic residues" evidence="1">
    <location>
        <begin position="287"/>
        <end position="296"/>
    </location>
</feature>
<evidence type="ECO:0000313" key="2">
    <source>
        <dbReference type="EMBL" id="KAF8891919.1"/>
    </source>
</evidence>
<feature type="region of interest" description="Disordered" evidence="1">
    <location>
        <begin position="276"/>
        <end position="296"/>
    </location>
</feature>
<organism evidence="2 3">
    <name type="scientific">Gymnopilus junonius</name>
    <name type="common">Spectacular rustgill mushroom</name>
    <name type="synonym">Gymnopilus spectabilis subsp. junonius</name>
    <dbReference type="NCBI Taxonomy" id="109634"/>
    <lineage>
        <taxon>Eukaryota</taxon>
        <taxon>Fungi</taxon>
        <taxon>Dikarya</taxon>
        <taxon>Basidiomycota</taxon>
        <taxon>Agaricomycotina</taxon>
        <taxon>Agaricomycetes</taxon>
        <taxon>Agaricomycetidae</taxon>
        <taxon>Agaricales</taxon>
        <taxon>Agaricineae</taxon>
        <taxon>Hymenogastraceae</taxon>
        <taxon>Gymnopilus</taxon>
    </lineage>
</organism>
<name>A0A9P5NK55_GYMJU</name>
<reference evidence="2" key="1">
    <citation type="submission" date="2020-11" db="EMBL/GenBank/DDBJ databases">
        <authorList>
            <consortium name="DOE Joint Genome Institute"/>
            <person name="Ahrendt S."/>
            <person name="Riley R."/>
            <person name="Andreopoulos W."/>
            <person name="LaButti K."/>
            <person name="Pangilinan J."/>
            <person name="Ruiz-duenas F.J."/>
            <person name="Barrasa J.M."/>
            <person name="Sanchez-Garcia M."/>
            <person name="Camarero S."/>
            <person name="Miyauchi S."/>
            <person name="Serrano A."/>
            <person name="Linde D."/>
            <person name="Babiker R."/>
            <person name="Drula E."/>
            <person name="Ayuso-Fernandez I."/>
            <person name="Pacheco R."/>
            <person name="Padilla G."/>
            <person name="Ferreira P."/>
            <person name="Barriuso J."/>
            <person name="Kellner H."/>
            <person name="Castanera R."/>
            <person name="Alfaro M."/>
            <person name="Ramirez L."/>
            <person name="Pisabarro A.G."/>
            <person name="Kuo A."/>
            <person name="Tritt A."/>
            <person name="Lipzen A."/>
            <person name="He G."/>
            <person name="Yan M."/>
            <person name="Ng V."/>
            <person name="Cullen D."/>
            <person name="Martin F."/>
            <person name="Rosso M.-N."/>
            <person name="Henrissat B."/>
            <person name="Hibbett D."/>
            <person name="Martinez A.T."/>
            <person name="Grigoriev I.V."/>
        </authorList>
    </citation>
    <scope>NUCLEOTIDE SEQUENCE</scope>
    <source>
        <strain evidence="2">AH 44721</strain>
    </source>
</reference>
<comment type="caution">
    <text evidence="2">The sequence shown here is derived from an EMBL/GenBank/DDBJ whole genome shotgun (WGS) entry which is preliminary data.</text>
</comment>
<evidence type="ECO:0000256" key="1">
    <source>
        <dbReference type="SAM" id="MobiDB-lite"/>
    </source>
</evidence>
<dbReference type="EMBL" id="JADNYJ010000070">
    <property type="protein sequence ID" value="KAF8891919.1"/>
    <property type="molecule type" value="Genomic_DNA"/>
</dbReference>
<keyword evidence="3" id="KW-1185">Reference proteome</keyword>
<proteinExistence type="predicted"/>
<sequence length="296" mass="32222">MSAIGTNSLIPLLLHTFASMPRQDLVHHGILADPYTDCAFFQCLSSELVIYSPTAGQHVEIAWPTTTEGRPIMPSGIKNWLYSHGLHWPCFCSLTEEDSLSSWIVKALNGDVFILQFIIKFDVTPKYCHSLLKLSKPPDHCTLPSMGTIVSNFLHDAAAVRGPYFRGFCREHLIDYPGVIQLAGAPLAMWQLSTAQVSRHGLSLSASGFPYSHFRQAGAHTQGEDDGDEFFGHVSAPLFTHSKAWTRIVCKKVHPSEVLIGMAAGEATSGSSNAIAGPSLLSSEQAGSDRKTISQI</sequence>
<dbReference type="OrthoDB" id="3070804at2759"/>
<accession>A0A9P5NK55</accession>
<feature type="compositionally biased region" description="Polar residues" evidence="1">
    <location>
        <begin position="276"/>
        <end position="286"/>
    </location>
</feature>
<protein>
    <submittedName>
        <fullName evidence="2">Uncharacterized protein</fullName>
    </submittedName>
</protein>
<evidence type="ECO:0000313" key="3">
    <source>
        <dbReference type="Proteomes" id="UP000724874"/>
    </source>
</evidence>
<gene>
    <name evidence="2" type="ORF">CPB84DRAFT_1748791</name>
</gene>